<organism evidence="3 4">
    <name type="scientific">Radiobacillus deserti</name>
    <dbReference type="NCBI Taxonomy" id="2594883"/>
    <lineage>
        <taxon>Bacteria</taxon>
        <taxon>Bacillati</taxon>
        <taxon>Bacillota</taxon>
        <taxon>Bacilli</taxon>
        <taxon>Bacillales</taxon>
        <taxon>Bacillaceae</taxon>
        <taxon>Radiobacillus</taxon>
    </lineage>
</organism>
<evidence type="ECO:0000256" key="1">
    <source>
        <dbReference type="SAM" id="Phobius"/>
    </source>
</evidence>
<evidence type="ECO:0000313" key="3">
    <source>
        <dbReference type="EMBL" id="QDP39077.1"/>
    </source>
</evidence>
<dbReference type="Pfam" id="PF13273">
    <property type="entry name" value="DUF4064"/>
    <property type="match status" value="1"/>
</dbReference>
<feature type="transmembrane region" description="Helical" evidence="1">
    <location>
        <begin position="9"/>
        <end position="32"/>
    </location>
</feature>
<accession>A0A516KCJ1</accession>
<dbReference type="KEGG" id="aqt:FN924_01940"/>
<feature type="transmembrane region" description="Helical" evidence="1">
    <location>
        <begin position="103"/>
        <end position="135"/>
    </location>
</feature>
<dbReference type="AlphaFoldDB" id="A0A516KCJ1"/>
<evidence type="ECO:0000259" key="2">
    <source>
        <dbReference type="Pfam" id="PF13273"/>
    </source>
</evidence>
<protein>
    <submittedName>
        <fullName evidence="3">DUF4064 domain-containing protein</fullName>
    </submittedName>
</protein>
<keyword evidence="1" id="KW-0472">Membrane</keyword>
<sequence length="143" mass="15152">MLVKRTVEFVLTIIGAVLYGLLAGLGGIFKWIQSNDEAISEMEKQLESDPTLEGTGVNLDTFLDSLNTGGNTLLTVSILVIVLGIISLILLKGNKKPKVAGIILIIAGAGSVFFTFGLGLFGAIFYVVAGIMALVRKPKTLIE</sequence>
<feature type="transmembrane region" description="Helical" evidence="1">
    <location>
        <begin position="72"/>
        <end position="91"/>
    </location>
</feature>
<feature type="domain" description="DUF4064" evidence="2">
    <location>
        <begin position="4"/>
        <end position="114"/>
    </location>
</feature>
<keyword evidence="1" id="KW-0812">Transmembrane</keyword>
<proteinExistence type="predicted"/>
<keyword evidence="4" id="KW-1185">Reference proteome</keyword>
<evidence type="ECO:0000313" key="4">
    <source>
        <dbReference type="Proteomes" id="UP000315215"/>
    </source>
</evidence>
<gene>
    <name evidence="3" type="ORF">FN924_01940</name>
</gene>
<dbReference type="Proteomes" id="UP000315215">
    <property type="component" value="Chromosome"/>
</dbReference>
<name>A0A516KCJ1_9BACI</name>
<dbReference type="EMBL" id="CP041666">
    <property type="protein sequence ID" value="QDP39077.1"/>
    <property type="molecule type" value="Genomic_DNA"/>
</dbReference>
<keyword evidence="1" id="KW-1133">Transmembrane helix</keyword>
<dbReference type="InterPro" id="IPR025273">
    <property type="entry name" value="DUF4064"/>
</dbReference>
<reference evidence="3 4" key="1">
    <citation type="submission" date="2019-07" db="EMBL/GenBank/DDBJ databases">
        <authorList>
            <person name="Li J."/>
        </authorList>
    </citation>
    <scope>NUCLEOTIDE SEQUENCE [LARGE SCALE GENOMIC DNA]</scope>
    <source>
        <strain evidence="3 4">TKL69</strain>
    </source>
</reference>